<gene>
    <name evidence="1" type="ORF">CLV79_106123</name>
    <name evidence="2" type="ORF">LOS8367_02257</name>
</gene>
<evidence type="ECO:0000313" key="1">
    <source>
        <dbReference type="EMBL" id="PSK86115.1"/>
    </source>
</evidence>
<protein>
    <submittedName>
        <fullName evidence="2">Uncharacterized protein</fullName>
    </submittedName>
</protein>
<dbReference type="EMBL" id="FWFY01000006">
    <property type="protein sequence ID" value="SLN50260.1"/>
    <property type="molecule type" value="Genomic_DNA"/>
</dbReference>
<sequence>MLLITGGTGTRPVGGPGSPATRCGFEVLDSEILRKMSPRIVLSALSGPGFDALEVAWRLVELGYRGSYRIIADALPHPAMVRDEIAAAVPELEVRLSCAPQPGAGSI</sequence>
<dbReference type="Proteomes" id="UP000193495">
    <property type="component" value="Unassembled WGS sequence"/>
</dbReference>
<proteinExistence type="predicted"/>
<organism evidence="2 3">
    <name type="scientific">Limimaricola soesokkakensis</name>
    <dbReference type="NCBI Taxonomy" id="1343159"/>
    <lineage>
        <taxon>Bacteria</taxon>
        <taxon>Pseudomonadati</taxon>
        <taxon>Pseudomonadota</taxon>
        <taxon>Alphaproteobacteria</taxon>
        <taxon>Rhodobacterales</taxon>
        <taxon>Paracoccaceae</taxon>
        <taxon>Limimaricola</taxon>
    </lineage>
</organism>
<evidence type="ECO:0000313" key="4">
    <source>
        <dbReference type="Proteomes" id="UP000240624"/>
    </source>
</evidence>
<dbReference type="AlphaFoldDB" id="A0A1X6ZGE6"/>
<evidence type="ECO:0000313" key="3">
    <source>
        <dbReference type="Proteomes" id="UP000193495"/>
    </source>
</evidence>
<reference evidence="1 4" key="2">
    <citation type="submission" date="2018-03" db="EMBL/GenBank/DDBJ databases">
        <title>Genomic Encyclopedia of Archaeal and Bacterial Type Strains, Phase II (KMG-II): from individual species to whole genera.</title>
        <authorList>
            <person name="Goeker M."/>
        </authorList>
    </citation>
    <scope>NUCLEOTIDE SEQUENCE [LARGE SCALE GENOMIC DNA]</scope>
    <source>
        <strain evidence="1 4">DSM 29956</strain>
    </source>
</reference>
<reference evidence="2 3" key="1">
    <citation type="submission" date="2017-03" db="EMBL/GenBank/DDBJ databases">
        <authorList>
            <person name="Afonso C.L."/>
            <person name="Miller P.J."/>
            <person name="Scott M.A."/>
            <person name="Spackman E."/>
            <person name="Goraichik I."/>
            <person name="Dimitrov K.M."/>
            <person name="Suarez D.L."/>
            <person name="Swayne D.E."/>
        </authorList>
    </citation>
    <scope>NUCLEOTIDE SEQUENCE [LARGE SCALE GENOMIC DNA]</scope>
    <source>
        <strain evidence="2 3">CECT 8367</strain>
    </source>
</reference>
<dbReference type="Proteomes" id="UP000240624">
    <property type="component" value="Unassembled WGS sequence"/>
</dbReference>
<dbReference type="EMBL" id="PYGB01000006">
    <property type="protein sequence ID" value="PSK86115.1"/>
    <property type="molecule type" value="Genomic_DNA"/>
</dbReference>
<evidence type="ECO:0000313" key="2">
    <source>
        <dbReference type="EMBL" id="SLN50260.1"/>
    </source>
</evidence>
<keyword evidence="4" id="KW-1185">Reference proteome</keyword>
<name>A0A1X6ZGE6_9RHOB</name>
<accession>A0A1X6ZGE6</accession>